<evidence type="ECO:0000313" key="2">
    <source>
        <dbReference type="EMBL" id="QKX63876.1"/>
    </source>
</evidence>
<organism evidence="2 3">
    <name type="scientific">Talaromyces rugulosus</name>
    <name type="common">Penicillium rugulosum</name>
    <dbReference type="NCBI Taxonomy" id="121627"/>
    <lineage>
        <taxon>Eukaryota</taxon>
        <taxon>Fungi</taxon>
        <taxon>Dikarya</taxon>
        <taxon>Ascomycota</taxon>
        <taxon>Pezizomycotina</taxon>
        <taxon>Eurotiomycetes</taxon>
        <taxon>Eurotiomycetidae</taxon>
        <taxon>Eurotiales</taxon>
        <taxon>Trichocomaceae</taxon>
        <taxon>Talaromyces</taxon>
        <taxon>Talaromyces sect. Islandici</taxon>
    </lineage>
</organism>
<dbReference type="EMBL" id="CP055903">
    <property type="protein sequence ID" value="QKX63876.1"/>
    <property type="molecule type" value="Genomic_DNA"/>
</dbReference>
<proteinExistence type="predicted"/>
<feature type="compositionally biased region" description="Basic and acidic residues" evidence="1">
    <location>
        <begin position="217"/>
        <end position="227"/>
    </location>
</feature>
<protein>
    <recommendedName>
        <fullName evidence="4">Pre-mRNA-splicing factor 38B</fullName>
    </recommendedName>
</protein>
<dbReference type="Proteomes" id="UP000509510">
    <property type="component" value="Chromosome VI"/>
</dbReference>
<dbReference type="OrthoDB" id="2431475at2759"/>
<keyword evidence="3" id="KW-1185">Reference proteome</keyword>
<feature type="compositionally biased region" description="Basic and acidic residues" evidence="1">
    <location>
        <begin position="236"/>
        <end position="248"/>
    </location>
</feature>
<name>A0A7H8RC21_TALRU</name>
<dbReference type="GeneID" id="55998527"/>
<feature type="compositionally biased region" description="Basic and acidic residues" evidence="1">
    <location>
        <begin position="167"/>
        <end position="178"/>
    </location>
</feature>
<feature type="compositionally biased region" description="Basic and acidic residues" evidence="1">
    <location>
        <begin position="147"/>
        <end position="160"/>
    </location>
</feature>
<dbReference type="RefSeq" id="XP_035350050.1">
    <property type="nucleotide sequence ID" value="XM_035494157.1"/>
</dbReference>
<feature type="region of interest" description="Disordered" evidence="1">
    <location>
        <begin position="41"/>
        <end position="323"/>
    </location>
</feature>
<feature type="compositionally biased region" description="Basic and acidic residues" evidence="1">
    <location>
        <begin position="291"/>
        <end position="310"/>
    </location>
</feature>
<dbReference type="AlphaFoldDB" id="A0A7H8RC21"/>
<evidence type="ECO:0008006" key="4">
    <source>
        <dbReference type="Google" id="ProtNLM"/>
    </source>
</evidence>
<reference evidence="3" key="1">
    <citation type="submission" date="2020-06" db="EMBL/GenBank/DDBJ databases">
        <title>A chromosome-scale genome assembly of Talaromyces rugulosus W13939.</title>
        <authorList>
            <person name="Wang B."/>
            <person name="Guo L."/>
            <person name="Ye K."/>
            <person name="Wang L."/>
        </authorList>
    </citation>
    <scope>NUCLEOTIDE SEQUENCE [LARGE SCALE GENOMIC DNA]</scope>
    <source>
        <strain evidence="3">W13939</strain>
    </source>
</reference>
<dbReference type="PANTHER" id="PTHR40132:SF1">
    <property type="entry name" value="PRE-MRNA-SPLICING FACTOR 38B"/>
    <property type="match status" value="1"/>
</dbReference>
<dbReference type="KEGG" id="trg:TRUGW13939_11048"/>
<dbReference type="PANTHER" id="PTHR40132">
    <property type="entry name" value="PRE-MRNA-SPLICING FACTOR 38B"/>
    <property type="match status" value="1"/>
</dbReference>
<evidence type="ECO:0000256" key="1">
    <source>
        <dbReference type="SAM" id="MobiDB-lite"/>
    </source>
</evidence>
<sequence>MPLGEAIDDPTANDDYVAQLLASEAKDKSLKYSTIGLQAYLPRRPTDRAPKPNTRFLKNILRDTDSHNAALKRKEEQESRERMRQLRGDKSSSSRQPHHTERYRAKDRDNRDRSPRHLREERTSSRRSKSDSYRDRDDERRRRHRHRDESGSDSDREKPTRSHRRHRDDDNRPRRTRDYSNSPHRSSRHRKDEQNDRHGRHRRSDRSRSRSPRPSRHLKEDQRKAEKSTSGNSHRHGSEPKRTPKEHDLDDDSDPLEDLVGPLPASSRRKGIVASRGRGSYRENTSTIDSHFARDYDPKLDVHLSDDENSTKQPTRRSVAGLMTEGDDWDMALEALRDRAEWKKKGEERLRVAGFDGDVVDKWKSHPSFSLGATTSSHDTEGNVEDVRWAKKGEGREWDRGKVMNEDGVYDIKAQWS</sequence>
<feature type="compositionally biased region" description="Basic and acidic residues" evidence="1">
    <location>
        <begin position="60"/>
        <end position="140"/>
    </location>
</feature>
<evidence type="ECO:0000313" key="3">
    <source>
        <dbReference type="Proteomes" id="UP000509510"/>
    </source>
</evidence>
<accession>A0A7H8RC21</accession>
<gene>
    <name evidence="2" type="ORF">TRUGW13939_11048</name>
</gene>
<feature type="compositionally biased region" description="Basic residues" evidence="1">
    <location>
        <begin position="198"/>
        <end position="216"/>
    </location>
</feature>